<keyword evidence="3" id="KW-1185">Reference proteome</keyword>
<sequence>MSQYDKDEVTVLVDGVRVEQMKNFDPPEESYEREFDATVGDDDDVLLADSNPELEGEIEVSPTSGTIPTLNSLTEDGTETTITVRFPSADARDSETYVRAVFTNKAYANSFDDDNTSPPNRTYTWIANDTQ</sequence>
<dbReference type="Proteomes" id="UP000277198">
    <property type="component" value="Segment"/>
</dbReference>
<evidence type="ECO:0000313" key="3">
    <source>
        <dbReference type="Proteomes" id="UP000277198"/>
    </source>
</evidence>
<organismHost>
    <name type="scientific">Halobacterium salinarum</name>
    <name type="common">Halobacterium halobium</name>
    <dbReference type="NCBI Taxonomy" id="2242"/>
</organismHost>
<proteinExistence type="predicted"/>
<gene>
    <name evidence="2" type="ORF">PhiH1_085</name>
</gene>
<evidence type="ECO:0000313" key="2">
    <source>
        <dbReference type="EMBL" id="AYM00264.1"/>
    </source>
</evidence>
<feature type="region of interest" description="Disordered" evidence="1">
    <location>
        <begin position="54"/>
        <end position="73"/>
    </location>
</feature>
<dbReference type="EMBL" id="MK002701">
    <property type="protein sequence ID" value="AYM00264.1"/>
    <property type="molecule type" value="Genomic_DNA"/>
</dbReference>
<organism evidence="2 3">
    <name type="scientific">Halobacterium phage phiH</name>
    <name type="common">Bacteriophage phi-H</name>
    <dbReference type="NCBI Taxonomy" id="169684"/>
    <lineage>
        <taxon>Viruses</taxon>
        <taxon>Duplodnaviria</taxon>
        <taxon>Heunggongvirae</taxon>
        <taxon>Uroviricota</taxon>
        <taxon>Caudoviricetes</taxon>
        <taxon>Vertoviridae</taxon>
        <taxon>Myohalovirus</taxon>
        <taxon>Myohalovirus spontanei</taxon>
        <taxon>Myohalovirus phiH</taxon>
    </lineage>
</organism>
<name>A0A3G1ZKP4_BPPHH</name>
<evidence type="ECO:0000256" key="1">
    <source>
        <dbReference type="SAM" id="MobiDB-lite"/>
    </source>
</evidence>
<feature type="compositionally biased region" description="Polar residues" evidence="1">
    <location>
        <begin position="116"/>
        <end position="131"/>
    </location>
</feature>
<reference evidence="2 3" key="1">
    <citation type="journal article" date="2018" name="Genes (Basel)">
        <title>Complete Genome Sequence of the Model Halovirus PhiH1 (PhiH1).</title>
        <authorList>
            <person name="Dyall-Smith M."/>
            <person name="Pfeifer F."/>
            <person name="Witte A."/>
            <person name="Oesterhelt D."/>
            <person name="Pfeiffer F."/>
        </authorList>
    </citation>
    <scope>NUCLEOTIDE SEQUENCE [LARGE SCALE GENOMIC DNA]</scope>
    <source>
        <strain evidence="2">Variant phiH1</strain>
    </source>
</reference>
<feature type="compositionally biased region" description="Polar residues" evidence="1">
    <location>
        <begin position="61"/>
        <end position="73"/>
    </location>
</feature>
<feature type="region of interest" description="Disordered" evidence="1">
    <location>
        <begin position="109"/>
        <end position="131"/>
    </location>
</feature>
<accession>A0A3G1ZKP4</accession>
<protein>
    <submittedName>
        <fullName evidence="2">Putative capsid protein</fullName>
    </submittedName>
</protein>